<dbReference type="PANTHER" id="PTHR37355">
    <property type="entry name" value="PLACENTA-SPECIFIC PROTEIN 9"/>
    <property type="match status" value="1"/>
</dbReference>
<proteinExistence type="predicted"/>
<gene>
    <name evidence="3" type="primary">LOC115471170</name>
</gene>
<accession>A0A6P7Y6X1</accession>
<dbReference type="InParanoid" id="A0A6P7Y6X1"/>
<organism evidence="2 3">
    <name type="scientific">Microcaecilia unicolor</name>
    <dbReference type="NCBI Taxonomy" id="1415580"/>
    <lineage>
        <taxon>Eukaryota</taxon>
        <taxon>Metazoa</taxon>
        <taxon>Chordata</taxon>
        <taxon>Craniata</taxon>
        <taxon>Vertebrata</taxon>
        <taxon>Euteleostomi</taxon>
        <taxon>Amphibia</taxon>
        <taxon>Gymnophiona</taxon>
        <taxon>Siphonopidae</taxon>
        <taxon>Microcaecilia</taxon>
    </lineage>
</organism>
<evidence type="ECO:0000313" key="3">
    <source>
        <dbReference type="RefSeq" id="XP_030060731.1"/>
    </source>
</evidence>
<keyword evidence="1" id="KW-0732">Signal</keyword>
<protein>
    <submittedName>
        <fullName evidence="3">Placenta-specific protein 9-like</fullName>
    </submittedName>
</protein>
<sequence>MRALFALTFLLIMTDQRFSEADPSSASPGSAARSAWCTQHKTLHTHLDAIEEKVEKTVEYLYSEVKTLLDTITDTAQSPPLPTGIPILDIFDDDSS</sequence>
<dbReference type="InterPro" id="IPR027941">
    <property type="entry name" value="PLAC9"/>
</dbReference>
<dbReference type="FunCoup" id="A0A6P7Y6X1">
    <property type="interactions" value="8"/>
</dbReference>
<name>A0A6P7Y6X1_9AMPH</name>
<dbReference type="GeneID" id="115471170"/>
<feature type="signal peptide" evidence="1">
    <location>
        <begin position="1"/>
        <end position="21"/>
    </location>
</feature>
<feature type="chain" id="PRO_5027731180" evidence="1">
    <location>
        <begin position="22"/>
        <end position="96"/>
    </location>
</feature>
<dbReference type="OrthoDB" id="9937406at2759"/>
<evidence type="ECO:0000313" key="2">
    <source>
        <dbReference type="Proteomes" id="UP000515156"/>
    </source>
</evidence>
<dbReference type="AlphaFoldDB" id="A0A6P7Y6X1"/>
<dbReference type="RefSeq" id="XP_030060731.1">
    <property type="nucleotide sequence ID" value="XM_030204871.1"/>
</dbReference>
<dbReference type="Pfam" id="PF15205">
    <property type="entry name" value="PLAC9"/>
    <property type="match status" value="1"/>
</dbReference>
<keyword evidence="2" id="KW-1185">Reference proteome</keyword>
<dbReference type="PANTHER" id="PTHR37355:SF1">
    <property type="entry name" value="PLACENTA-SPECIFIC PROTEIN 9"/>
    <property type="match status" value="1"/>
</dbReference>
<dbReference type="KEGG" id="muo:115471170"/>
<dbReference type="Proteomes" id="UP000515156">
    <property type="component" value="Chromosome 5"/>
</dbReference>
<evidence type="ECO:0000256" key="1">
    <source>
        <dbReference type="SAM" id="SignalP"/>
    </source>
</evidence>
<reference evidence="3" key="1">
    <citation type="submission" date="2025-08" db="UniProtKB">
        <authorList>
            <consortium name="RefSeq"/>
        </authorList>
    </citation>
    <scope>IDENTIFICATION</scope>
</reference>